<gene>
    <name evidence="3" type="ORF">SBAD_LOCUS2103</name>
</gene>
<reference evidence="5" key="1">
    <citation type="submission" date="2016-06" db="UniProtKB">
        <authorList>
            <consortium name="WormBaseParasite"/>
        </authorList>
    </citation>
    <scope>IDENTIFICATION</scope>
</reference>
<dbReference type="CDD" id="cd09830">
    <property type="entry name" value="PET_LIMPETin_LIM-9"/>
    <property type="match status" value="1"/>
</dbReference>
<evidence type="ECO:0000259" key="2">
    <source>
        <dbReference type="PROSITE" id="PS51303"/>
    </source>
</evidence>
<dbReference type="InterPro" id="IPR047120">
    <property type="entry name" value="Pk/Esn/Tes"/>
</dbReference>
<dbReference type="AlphaFoldDB" id="A0A183IEQ9"/>
<dbReference type="PANTHER" id="PTHR24211:SF37">
    <property type="entry name" value="PROTEIN ESPINAS-LIKE PROTEIN"/>
    <property type="match status" value="1"/>
</dbReference>
<reference evidence="3 4" key="2">
    <citation type="submission" date="2018-11" db="EMBL/GenBank/DDBJ databases">
        <authorList>
            <consortium name="Pathogen Informatics"/>
        </authorList>
    </citation>
    <scope>NUCLEOTIDE SEQUENCE [LARGE SCALE GENOMIC DNA]</scope>
</reference>
<evidence type="ECO:0000313" key="5">
    <source>
        <dbReference type="WBParaSite" id="SBAD_0000220601-mRNA-1"/>
    </source>
</evidence>
<organism evidence="5">
    <name type="scientific">Soboliphyme baturini</name>
    <dbReference type="NCBI Taxonomy" id="241478"/>
    <lineage>
        <taxon>Eukaryota</taxon>
        <taxon>Metazoa</taxon>
        <taxon>Ecdysozoa</taxon>
        <taxon>Nematoda</taxon>
        <taxon>Enoplea</taxon>
        <taxon>Dorylaimia</taxon>
        <taxon>Dioctophymatida</taxon>
        <taxon>Dioctophymatoidea</taxon>
        <taxon>Soboliphymatidae</taxon>
        <taxon>Soboliphyme</taxon>
    </lineage>
</organism>
<dbReference type="EMBL" id="UZAM01007088">
    <property type="protein sequence ID" value="VDO96561.1"/>
    <property type="molecule type" value="Genomic_DNA"/>
</dbReference>
<name>A0A183IEQ9_9BILA</name>
<keyword evidence="1" id="KW-0677">Repeat</keyword>
<accession>A0A183IEQ9</accession>
<dbReference type="Pfam" id="PF06297">
    <property type="entry name" value="PET"/>
    <property type="match status" value="1"/>
</dbReference>
<keyword evidence="4" id="KW-1185">Reference proteome</keyword>
<feature type="domain" description="PET" evidence="2">
    <location>
        <begin position="64"/>
        <end position="176"/>
    </location>
</feature>
<dbReference type="Proteomes" id="UP000270296">
    <property type="component" value="Unassembled WGS sequence"/>
</dbReference>
<dbReference type="WBParaSite" id="SBAD_0000220601-mRNA-1">
    <property type="protein sequence ID" value="SBAD_0000220601-mRNA-1"/>
    <property type="gene ID" value="SBAD_0000220601"/>
</dbReference>
<dbReference type="PROSITE" id="PS51303">
    <property type="entry name" value="PET"/>
    <property type="match status" value="1"/>
</dbReference>
<dbReference type="OrthoDB" id="10069167at2759"/>
<dbReference type="InterPro" id="IPR010442">
    <property type="entry name" value="PET_domain"/>
</dbReference>
<protein>
    <submittedName>
        <fullName evidence="5">PET domain-containing protein</fullName>
    </submittedName>
</protein>
<evidence type="ECO:0000256" key="1">
    <source>
        <dbReference type="ARBA" id="ARBA00022737"/>
    </source>
</evidence>
<dbReference type="PANTHER" id="PTHR24211">
    <property type="entry name" value="LIM DOMAIN-CONTAINING PROTEIN"/>
    <property type="match status" value="1"/>
</dbReference>
<proteinExistence type="predicted"/>
<evidence type="ECO:0000313" key="4">
    <source>
        <dbReference type="Proteomes" id="UP000270296"/>
    </source>
</evidence>
<evidence type="ECO:0000313" key="3">
    <source>
        <dbReference type="EMBL" id="VDO96561.1"/>
    </source>
</evidence>
<sequence length="184" mass="20896">MGIIRLAQIPGTCKASLLQAHSHNSSTCYMECDSSLKSCSRCKCPREAHDIHHHKAVSVEDRLGWRSTNLMQTSKDNSTDAGYSWMPPGLTKQKVEEYMSQLPNHKVPRINTPGEKYRDRQLILQLPKQDLSSSYSKHLYTLLEKRAFEDFINKRNESALDIAYIRANSDKPSVSNDGVHLSSF</sequence>
<dbReference type="GO" id="GO:0008270">
    <property type="term" value="F:zinc ion binding"/>
    <property type="evidence" value="ECO:0007669"/>
    <property type="project" value="InterPro"/>
</dbReference>